<evidence type="ECO:0000256" key="3">
    <source>
        <dbReference type="SAM" id="SignalP"/>
    </source>
</evidence>
<keyword evidence="6" id="KW-1185">Reference proteome</keyword>
<dbReference type="PANTHER" id="PTHR24252">
    <property type="entry name" value="ACROSIN-RELATED"/>
    <property type="match status" value="1"/>
</dbReference>
<dbReference type="PROSITE" id="PS50240">
    <property type="entry name" value="TRYPSIN_DOM"/>
    <property type="match status" value="1"/>
</dbReference>
<dbReference type="InterPro" id="IPR001254">
    <property type="entry name" value="Trypsin_dom"/>
</dbReference>
<protein>
    <submittedName>
        <fullName evidence="5">Trypsin-1</fullName>
    </submittedName>
</protein>
<dbReference type="EMBL" id="WJQU01000003">
    <property type="protein sequence ID" value="KAJ6637745.1"/>
    <property type="molecule type" value="Genomic_DNA"/>
</dbReference>
<evidence type="ECO:0000256" key="1">
    <source>
        <dbReference type="ARBA" id="ARBA00023157"/>
    </source>
</evidence>
<dbReference type="PRINTS" id="PR00722">
    <property type="entry name" value="CHYMOTRYPSIN"/>
</dbReference>
<feature type="domain" description="Peptidase S1" evidence="4">
    <location>
        <begin position="44"/>
        <end position="300"/>
    </location>
</feature>
<dbReference type="InterPro" id="IPR001314">
    <property type="entry name" value="Peptidase_S1A"/>
</dbReference>
<dbReference type="Gene3D" id="2.40.10.10">
    <property type="entry name" value="Trypsin-like serine proteases"/>
    <property type="match status" value="1"/>
</dbReference>
<dbReference type="OrthoDB" id="10059102at2759"/>
<evidence type="ECO:0000313" key="5">
    <source>
        <dbReference type="EMBL" id="KAJ6637745.1"/>
    </source>
</evidence>
<dbReference type="GO" id="GO:0006508">
    <property type="term" value="P:proteolysis"/>
    <property type="evidence" value="ECO:0007669"/>
    <property type="project" value="InterPro"/>
</dbReference>
<keyword evidence="1" id="KW-1015">Disulfide bond</keyword>
<dbReference type="InterPro" id="IPR043504">
    <property type="entry name" value="Peptidase_S1_PA_chymotrypsin"/>
</dbReference>
<evidence type="ECO:0000256" key="2">
    <source>
        <dbReference type="ARBA" id="ARBA00024195"/>
    </source>
</evidence>
<comment type="similarity">
    <text evidence="2">Belongs to the peptidase S1 family. CLIP subfamily.</text>
</comment>
<dbReference type="SMART" id="SM00020">
    <property type="entry name" value="Tryp_SPc"/>
    <property type="match status" value="1"/>
</dbReference>
<feature type="chain" id="PRO_5040370968" evidence="3">
    <location>
        <begin position="20"/>
        <end position="346"/>
    </location>
</feature>
<proteinExistence type="inferred from homology"/>
<reference evidence="5" key="1">
    <citation type="submission" date="2022-07" db="EMBL/GenBank/DDBJ databases">
        <authorList>
            <person name="Trinca V."/>
            <person name="Uliana J.V.C."/>
            <person name="Torres T.T."/>
            <person name="Ward R.J."/>
            <person name="Monesi N."/>
        </authorList>
    </citation>
    <scope>NUCLEOTIDE SEQUENCE</scope>
    <source>
        <strain evidence="5">HSMRA1968</strain>
        <tissue evidence="5">Whole embryos</tissue>
    </source>
</reference>
<evidence type="ECO:0000259" key="4">
    <source>
        <dbReference type="PROSITE" id="PS50240"/>
    </source>
</evidence>
<dbReference type="CDD" id="cd00190">
    <property type="entry name" value="Tryp_SPc"/>
    <property type="match status" value="1"/>
</dbReference>
<name>A0A9Q0MV43_9DIPT</name>
<sequence length="346" mass="37131">MTIWAVILLIVYCSCNVCCQTDDRKPVLMYDANGNVEWLITPRIVNGTNAMAGEFKGQISIQQYASYPQLTHFCGGTLIHENNVLTAAHCVTTPAGAVRNPNYFVLVGDELHLDRISATRQARSVSHVFVHPQYQIEGILNDVAILRTSLAFQISPTFAPVQRIRVSPAPGTSCAVAGWGAIYYEGPGSYRLLRINATVIARNVCNGPDSYRGAVRDGMFCAGDMAGKVDACKELFDFVIKAAFSDSFYSIGQGDSGGGLICGNDLAGVVSWGSKCALPNLPGVYADVAVFNSWIDDKLAWTGAHSNIPTPTTIRVDTTNAPGDSTKISISVKLLLASVLALIMSK</sequence>
<dbReference type="AlphaFoldDB" id="A0A9Q0MV43"/>
<dbReference type="Proteomes" id="UP001151699">
    <property type="component" value="Chromosome X"/>
</dbReference>
<evidence type="ECO:0000313" key="6">
    <source>
        <dbReference type="Proteomes" id="UP001151699"/>
    </source>
</evidence>
<dbReference type="GO" id="GO:0004252">
    <property type="term" value="F:serine-type endopeptidase activity"/>
    <property type="evidence" value="ECO:0007669"/>
    <property type="project" value="InterPro"/>
</dbReference>
<accession>A0A9Q0MV43</accession>
<gene>
    <name evidence="5" type="primary">TRY1_1</name>
    <name evidence="5" type="ORF">Bhyg_10476</name>
</gene>
<dbReference type="PROSITE" id="PS00134">
    <property type="entry name" value="TRYPSIN_HIS"/>
    <property type="match status" value="1"/>
</dbReference>
<dbReference type="PANTHER" id="PTHR24252:SF7">
    <property type="entry name" value="HYALIN"/>
    <property type="match status" value="1"/>
</dbReference>
<keyword evidence="3" id="KW-0732">Signal</keyword>
<dbReference type="InterPro" id="IPR018114">
    <property type="entry name" value="TRYPSIN_HIS"/>
</dbReference>
<dbReference type="SUPFAM" id="SSF50494">
    <property type="entry name" value="Trypsin-like serine proteases"/>
    <property type="match status" value="1"/>
</dbReference>
<feature type="signal peptide" evidence="3">
    <location>
        <begin position="1"/>
        <end position="19"/>
    </location>
</feature>
<organism evidence="5 6">
    <name type="scientific">Pseudolycoriella hygida</name>
    <dbReference type="NCBI Taxonomy" id="35572"/>
    <lineage>
        <taxon>Eukaryota</taxon>
        <taxon>Metazoa</taxon>
        <taxon>Ecdysozoa</taxon>
        <taxon>Arthropoda</taxon>
        <taxon>Hexapoda</taxon>
        <taxon>Insecta</taxon>
        <taxon>Pterygota</taxon>
        <taxon>Neoptera</taxon>
        <taxon>Endopterygota</taxon>
        <taxon>Diptera</taxon>
        <taxon>Nematocera</taxon>
        <taxon>Sciaroidea</taxon>
        <taxon>Sciaridae</taxon>
        <taxon>Pseudolycoriella</taxon>
    </lineage>
</organism>
<dbReference type="FunFam" id="2.40.10.10:FF:000068">
    <property type="entry name" value="transmembrane protease serine 2"/>
    <property type="match status" value="1"/>
</dbReference>
<comment type="caution">
    <text evidence="5">The sequence shown here is derived from an EMBL/GenBank/DDBJ whole genome shotgun (WGS) entry which is preliminary data.</text>
</comment>
<dbReference type="Pfam" id="PF00089">
    <property type="entry name" value="Trypsin"/>
    <property type="match status" value="2"/>
</dbReference>
<dbReference type="InterPro" id="IPR009003">
    <property type="entry name" value="Peptidase_S1_PA"/>
</dbReference>